<dbReference type="Proteomes" id="UP000551501">
    <property type="component" value="Unassembled WGS sequence"/>
</dbReference>
<feature type="domain" description="AMP-dependent synthetase/ligase" evidence="1">
    <location>
        <begin position="55"/>
        <end position="429"/>
    </location>
</feature>
<dbReference type="EMBL" id="JACIFP010000001">
    <property type="protein sequence ID" value="MBB4137365.1"/>
    <property type="molecule type" value="Genomic_DNA"/>
</dbReference>
<dbReference type="AlphaFoldDB" id="A0A840EWJ1"/>
<sequence length="571" mass="60502">MSTPDDAVAVFRDIESELTGSNGPFAVVDAVVGGETMRVYRDTPASFDDVFTSLVNEHPDEVLLVEDGAAYTYRQVGDQAGVIAASLARRVGVRDGDRVGIAMKNRVEFIVALVAIGRCGGVAVLFNSREAEVEIAAAVSDAECVAILADGPRAARIRARDRSTPIVVVDDDRIDEPVYRYADLAAGRDSTASRPAPEADAPSWILFTSGTSGRSKGVVLTHRNVCTLVVSLRLFTETGVVTNARKYGMEPDAIRGLMPRLSALLVFPLFHTSGLVALMTTMFTGGVVVIMPRWDVRLAIDLIEQHRLAMLAGPPMVIVDVLNEASPVERIGSLINVAAAGQTTPPDLVAKLSRVLPAAGRGVGWGMTETTASVSTAGGDVLAAHPDTSGSASPVMEVRAVDASGHVVSGSGVVGELQVRGPQVMAGYLNRPEETAAVFDGSWYRTGDLGYVDDRGLIYVVDRVKDIVITGGENVYCAEVEYVLLASEQFTEVAVFGAIDERLGERVVAAVTVVDGVELSADDVRDIVRASLAAYKAPADVVFGFGPLPRNATGKVLKRALRDRYAASDET</sequence>
<dbReference type="RefSeq" id="WP_183372224.1">
    <property type="nucleotide sequence ID" value="NZ_BAABHL010000126.1"/>
</dbReference>
<dbReference type="InterPro" id="IPR042099">
    <property type="entry name" value="ANL_N_sf"/>
</dbReference>
<dbReference type="Pfam" id="PF13193">
    <property type="entry name" value="AMP-binding_C"/>
    <property type="match status" value="1"/>
</dbReference>
<evidence type="ECO:0000259" key="2">
    <source>
        <dbReference type="Pfam" id="PF13193"/>
    </source>
</evidence>
<dbReference type="InterPro" id="IPR045851">
    <property type="entry name" value="AMP-bd_C_sf"/>
</dbReference>
<dbReference type="PANTHER" id="PTHR43201:SF32">
    <property type="entry name" value="2-SUCCINYLBENZOATE--COA LIGASE, CHLOROPLASTIC_PEROXISOMAL"/>
    <property type="match status" value="1"/>
</dbReference>
<dbReference type="SUPFAM" id="SSF56801">
    <property type="entry name" value="Acetyl-CoA synthetase-like"/>
    <property type="match status" value="1"/>
</dbReference>
<dbReference type="Gene3D" id="3.30.300.30">
    <property type="match status" value="1"/>
</dbReference>
<dbReference type="GO" id="GO:0031956">
    <property type="term" value="F:medium-chain fatty acid-CoA ligase activity"/>
    <property type="evidence" value="ECO:0007669"/>
    <property type="project" value="TreeGrafter"/>
</dbReference>
<keyword evidence="3" id="KW-0436">Ligase</keyword>
<dbReference type="InterPro" id="IPR000873">
    <property type="entry name" value="AMP-dep_synth/lig_dom"/>
</dbReference>
<proteinExistence type="predicted"/>
<dbReference type="InterPro" id="IPR025110">
    <property type="entry name" value="AMP-bd_C"/>
</dbReference>
<dbReference type="Pfam" id="PF00501">
    <property type="entry name" value="AMP-binding"/>
    <property type="match status" value="1"/>
</dbReference>
<evidence type="ECO:0000313" key="3">
    <source>
        <dbReference type="EMBL" id="MBB4137365.1"/>
    </source>
</evidence>
<protein>
    <submittedName>
        <fullName evidence="3">Acyl-CoA synthetase (AMP-forming)/AMP-acid ligase II</fullName>
    </submittedName>
</protein>
<dbReference type="PANTHER" id="PTHR43201">
    <property type="entry name" value="ACYL-COA SYNTHETASE"/>
    <property type="match status" value="1"/>
</dbReference>
<feature type="domain" description="AMP-binding enzyme C-terminal" evidence="2">
    <location>
        <begin position="479"/>
        <end position="555"/>
    </location>
</feature>
<reference evidence="3 4" key="1">
    <citation type="submission" date="2020-08" db="EMBL/GenBank/DDBJ databases">
        <title>Sequencing the genomes of 1000 actinobacteria strains.</title>
        <authorList>
            <person name="Klenk H.-P."/>
        </authorList>
    </citation>
    <scope>NUCLEOTIDE SEQUENCE [LARGE SCALE GENOMIC DNA]</scope>
    <source>
        <strain evidence="3 4">DSM 45298</strain>
    </source>
</reference>
<dbReference type="PROSITE" id="PS00455">
    <property type="entry name" value="AMP_BINDING"/>
    <property type="match status" value="1"/>
</dbReference>
<evidence type="ECO:0000259" key="1">
    <source>
        <dbReference type="Pfam" id="PF00501"/>
    </source>
</evidence>
<comment type="caution">
    <text evidence="3">The sequence shown here is derived from an EMBL/GenBank/DDBJ whole genome shotgun (WGS) entry which is preliminary data.</text>
</comment>
<dbReference type="GO" id="GO:0006631">
    <property type="term" value="P:fatty acid metabolic process"/>
    <property type="evidence" value="ECO:0007669"/>
    <property type="project" value="TreeGrafter"/>
</dbReference>
<dbReference type="InterPro" id="IPR020845">
    <property type="entry name" value="AMP-binding_CS"/>
</dbReference>
<dbReference type="Gene3D" id="3.40.50.12780">
    <property type="entry name" value="N-terminal domain of ligase-like"/>
    <property type="match status" value="1"/>
</dbReference>
<keyword evidence="4" id="KW-1185">Reference proteome</keyword>
<gene>
    <name evidence="3" type="ORF">BKA16_003917</name>
</gene>
<organism evidence="3 4">
    <name type="scientific">Gordonia humi</name>
    <dbReference type="NCBI Taxonomy" id="686429"/>
    <lineage>
        <taxon>Bacteria</taxon>
        <taxon>Bacillati</taxon>
        <taxon>Actinomycetota</taxon>
        <taxon>Actinomycetes</taxon>
        <taxon>Mycobacteriales</taxon>
        <taxon>Gordoniaceae</taxon>
        <taxon>Gordonia</taxon>
    </lineage>
</organism>
<evidence type="ECO:0000313" key="4">
    <source>
        <dbReference type="Proteomes" id="UP000551501"/>
    </source>
</evidence>
<name>A0A840EWJ1_9ACTN</name>
<accession>A0A840EWJ1</accession>